<keyword evidence="1" id="KW-0808">Transferase</keyword>
<accession>A0ACD5HSP2</accession>
<protein>
    <submittedName>
        <fullName evidence="1">DNA polymerase III subunit beta</fullName>
        <ecNumber evidence="1">2.7.7.7</ecNumber>
    </submittedName>
</protein>
<organism evidence="1 2">
    <name type="scientific">Acidithiobacillus sulfuriphilus</name>
    <dbReference type="NCBI Taxonomy" id="1867749"/>
    <lineage>
        <taxon>Bacteria</taxon>
        <taxon>Pseudomonadati</taxon>
        <taxon>Pseudomonadota</taxon>
        <taxon>Acidithiobacillia</taxon>
        <taxon>Acidithiobacillales</taxon>
        <taxon>Acidithiobacillaceae</taxon>
        <taxon>Acidithiobacillus</taxon>
    </lineage>
</organism>
<name>A0ACD5HSP2_9PROT</name>
<evidence type="ECO:0000313" key="2">
    <source>
        <dbReference type="Proteomes" id="UP000271650"/>
    </source>
</evidence>
<gene>
    <name evidence="1" type="primary">dnaN</name>
    <name evidence="1" type="ORF">EC580_000010</name>
</gene>
<reference evidence="1 2" key="1">
    <citation type="journal article" date="2019" name="Int. J. Syst. Evol. Microbiol.">
        <title>Acidithiobacillus sulfuriphilus sp. nov.: an extremely acidophilic sulfur-oxidizing chemolithotroph isolated from a neutral pH environment.</title>
        <authorList>
            <person name="Falagan C."/>
            <person name="Moya-Beltran A."/>
            <person name="Castro M."/>
            <person name="Quatrini R."/>
            <person name="Johnson D.B."/>
        </authorList>
    </citation>
    <scope>NUCLEOTIDE SEQUENCE [LARGE SCALE GENOMIC DNA]</scope>
    <source>
        <strain evidence="1 2">CJ-2</strain>
    </source>
</reference>
<dbReference type="EMBL" id="CP127527">
    <property type="protein sequence ID" value="XRI78505.1"/>
    <property type="molecule type" value="Genomic_DNA"/>
</dbReference>
<dbReference type="EC" id="2.7.7.7" evidence="1"/>
<sequence length="351" mass="38878">MANITDRRPIQPILGNVLIQAEKEQCKFVATDLEVQLSASIGNPADQEGQCTVPGRKLFDICRALPEGSQIQIHKDGEKVTVRAGNARFTLHTLPAETFPYLSISKPACSGSCLAPALRSALNTAATAMAQNDARFFLNGILLEIQDNLLRCVSTDGHRLAMMEIPFDVLGDTPLYQGILPRKAVIELLRLLASNNGEATLMLAETSFVLEQDDLQFSCKLIDAKYPEYRRVIPENHPHLAEVDRQELKNALQQVSILTADKNPATRMTLKPEQMILRAHNEEQEDAEIGFPINFSGPTMEIAFNIHYLLDTTQIFAEETLTMRLRDGGSSAVFTSAGQDTPLYVVMPMRI</sequence>
<evidence type="ECO:0000313" key="1">
    <source>
        <dbReference type="EMBL" id="XRI78505.1"/>
    </source>
</evidence>
<proteinExistence type="predicted"/>
<keyword evidence="2" id="KW-1185">Reference proteome</keyword>
<keyword evidence="1" id="KW-0548">Nucleotidyltransferase</keyword>
<dbReference type="Proteomes" id="UP000271650">
    <property type="component" value="Chromosome"/>
</dbReference>